<name>A0A846QGR8_9BACT</name>
<dbReference type="Proteomes" id="UP000580856">
    <property type="component" value="Unassembled WGS sequence"/>
</dbReference>
<gene>
    <name evidence="1" type="ORF">GGQ74_001669</name>
</gene>
<proteinExistence type="predicted"/>
<dbReference type="AlphaFoldDB" id="A0A846QGR8"/>
<dbReference type="InterPro" id="IPR002591">
    <property type="entry name" value="Phosphodiest/P_Trfase"/>
</dbReference>
<evidence type="ECO:0000313" key="2">
    <source>
        <dbReference type="Proteomes" id="UP000580856"/>
    </source>
</evidence>
<reference evidence="1 2" key="1">
    <citation type="submission" date="2020-03" db="EMBL/GenBank/DDBJ databases">
        <title>Genomic Encyclopedia of Type Strains, Phase IV (KMG-IV): sequencing the most valuable type-strain genomes for metagenomic binning, comparative biology and taxonomic classification.</title>
        <authorList>
            <person name="Goeker M."/>
        </authorList>
    </citation>
    <scope>NUCLEOTIDE SEQUENCE [LARGE SCALE GENOMIC DNA]</scope>
    <source>
        <strain evidence="1 2">DSM 24233</strain>
    </source>
</reference>
<dbReference type="RefSeq" id="WP_167941099.1">
    <property type="nucleotide sequence ID" value="NZ_JAATJA010000002.1"/>
</dbReference>
<evidence type="ECO:0000313" key="1">
    <source>
        <dbReference type="EMBL" id="NJB67996.1"/>
    </source>
</evidence>
<dbReference type="PANTHER" id="PTHR10151:SF120">
    <property type="entry name" value="BIS(5'-ADENOSYL)-TRIPHOSPHATASE"/>
    <property type="match status" value="1"/>
</dbReference>
<dbReference type="Gene3D" id="3.40.720.10">
    <property type="entry name" value="Alkaline Phosphatase, subunit A"/>
    <property type="match status" value="3"/>
</dbReference>
<protein>
    <submittedName>
        <fullName evidence="1">Putative AlkP superfamily phosphohydrolase/phosphomutase</fullName>
    </submittedName>
</protein>
<dbReference type="PANTHER" id="PTHR10151">
    <property type="entry name" value="ECTONUCLEOTIDE PYROPHOSPHATASE/PHOSPHODIESTERASE"/>
    <property type="match status" value="1"/>
</dbReference>
<keyword evidence="1" id="KW-0378">Hydrolase</keyword>
<dbReference type="EMBL" id="JAATJA010000002">
    <property type="protein sequence ID" value="NJB67996.1"/>
    <property type="molecule type" value="Genomic_DNA"/>
</dbReference>
<organism evidence="1 2">
    <name type="scientific">Desulfobaculum xiamenense</name>
    <dbReference type="NCBI Taxonomy" id="995050"/>
    <lineage>
        <taxon>Bacteria</taxon>
        <taxon>Pseudomonadati</taxon>
        <taxon>Thermodesulfobacteriota</taxon>
        <taxon>Desulfovibrionia</taxon>
        <taxon>Desulfovibrionales</taxon>
        <taxon>Desulfovibrionaceae</taxon>
        <taxon>Desulfobaculum</taxon>
    </lineage>
</organism>
<dbReference type="SUPFAM" id="SSF53649">
    <property type="entry name" value="Alkaline phosphatase-like"/>
    <property type="match status" value="1"/>
</dbReference>
<sequence>MAKTPTKVMLIGLDCALPHMVERYVAEGYLPTIKKLIEKGTFATHCMPPYPTVTPPNWATIGTGSFAGTHGVTDFHNHTAGTNPGNENITQNWDRERINAEFIWEAADKAGKKCVVLTYPGSAPTRMTNGVIVGGNGFHVGENRKGLPGLDSTFYVCEDFIVSTDIYPNGFRGEFADADGWEGFEALGDDPQEMEVRLPFPKSIKKPVDTTWWVLAPEGENGYEEITLATGKTADSTLCTLKKGQWSEMIFTTIAMEDGTEEEVHFRCKLIELADDLSEFKLLVGTMAPTKGWAEPAEAWNGNRITKGSIHSNGGMIMAMLGSIDLDTYVEMNENLSMWNAECAVNLLENQEWDLFYMHSHPIDWMYHLVMTDMHEGSPAVREKAWEVHRRIYELEDRMIERILSQADKDTLVVLVSDHGATPDGPVFDPYKALEPAGLAFKTDSKAMENEVNPIALSQNIPDYARSKAVPQREVYVYVNLKGRDPEGIVEPEDYEKVQREICDALLTYVDPETGKRPVALALPKREARILGLYGDRVGDVVYALYPEFGGQHGHMLPTAEYGPGKLGVLLVLNGPNVKKNFRMERSCWLWDVVPTICELLGFPKPETCEGAVLYQALKDPNFKDKELEKLREGMKRMEAAMARDSREPWDHHDCA</sequence>
<dbReference type="GO" id="GO:0016787">
    <property type="term" value="F:hydrolase activity"/>
    <property type="evidence" value="ECO:0007669"/>
    <property type="project" value="UniProtKB-KW"/>
</dbReference>
<keyword evidence="2" id="KW-1185">Reference proteome</keyword>
<dbReference type="Pfam" id="PF01663">
    <property type="entry name" value="Phosphodiest"/>
    <property type="match status" value="2"/>
</dbReference>
<dbReference type="InterPro" id="IPR017850">
    <property type="entry name" value="Alkaline_phosphatase_core_sf"/>
</dbReference>
<comment type="caution">
    <text evidence="1">The sequence shown here is derived from an EMBL/GenBank/DDBJ whole genome shotgun (WGS) entry which is preliminary data.</text>
</comment>
<accession>A0A846QGR8</accession>